<dbReference type="InterPro" id="IPR043128">
    <property type="entry name" value="Rev_trsase/Diguanyl_cyclase"/>
</dbReference>
<dbReference type="SUPFAM" id="SSF55073">
    <property type="entry name" value="Nucleotide cyclase"/>
    <property type="match status" value="1"/>
</dbReference>
<protein>
    <submittedName>
        <fullName evidence="3">Bacteriophytochrome cph2</fullName>
    </submittedName>
</protein>
<dbReference type="InterPro" id="IPR050706">
    <property type="entry name" value="Cyclic-di-GMP_PDE-like"/>
</dbReference>
<proteinExistence type="predicted"/>
<dbReference type="InterPro" id="IPR001633">
    <property type="entry name" value="EAL_dom"/>
</dbReference>
<reference evidence="3" key="1">
    <citation type="submission" date="2015-09" db="EMBL/GenBank/DDBJ databases">
        <authorList>
            <consortium name="Pathogen Informatics"/>
        </authorList>
    </citation>
    <scope>NUCLEOTIDE SEQUENCE</scope>
    <source>
        <strain evidence="3">2789STDY5834896</strain>
    </source>
</reference>
<keyword evidence="1" id="KW-0812">Transmembrane</keyword>
<gene>
    <name evidence="3" type="primary">cph2_2</name>
    <name evidence="3" type="ORF">SAMEA3545359_00095</name>
</gene>
<keyword evidence="1" id="KW-1133">Transmembrane helix</keyword>
<dbReference type="Pfam" id="PF00563">
    <property type="entry name" value="EAL"/>
    <property type="match status" value="1"/>
</dbReference>
<keyword evidence="1" id="KW-0472">Membrane</keyword>
<dbReference type="InterPro" id="IPR035919">
    <property type="entry name" value="EAL_sf"/>
</dbReference>
<sequence length="468" mass="51205">MDRGAVVLWWALAAAALTGTLLVLWISRQRARRQAEALAFEDPVTGGDSAAKFALLCRHLVFRAPPGSYVLVSLHIDDFDLIDEFLSSLQGDRVLRQLYDCLHAQLEPGELCARAAGEHFQLLLHWRGMGALHARLARAAIRLGSGTPSWHPPWPLSLSAGAYPLGDLRCGVVTAQDRATVACRAAAKLPRTADSCRCALYAPQDLAQALARKQKLDRAAAALAAGEFRVYLQPKADLQTGKICGAEALVRWQLGEKLLPPSDFIELFERSGFIAQLDRWVFCRVCALLCSWRQNGWPLLPISVNLSRRQLTEPDFLQPYLQMLQRSGLPPSCTQIELTETAAQDMDALCRAAAAIRQAGLGLAIDDFGAGYSSLASLRRLPADTLKLDRAFFVGGDHRRGEQVAHWAVQLAAQLGMSTVAEGVDTAAQARKLRGWGCTELQSYLLSPPVPPPVFEQMAFTAPRKLVL</sequence>
<dbReference type="Pfam" id="PF00990">
    <property type="entry name" value="GGDEF"/>
    <property type="match status" value="1"/>
</dbReference>
<dbReference type="Gene3D" id="3.30.70.270">
    <property type="match status" value="1"/>
</dbReference>
<dbReference type="InterPro" id="IPR000160">
    <property type="entry name" value="GGDEF_dom"/>
</dbReference>
<dbReference type="CDD" id="cd01948">
    <property type="entry name" value="EAL"/>
    <property type="match status" value="1"/>
</dbReference>
<dbReference type="PROSITE" id="PS50883">
    <property type="entry name" value="EAL"/>
    <property type="match status" value="1"/>
</dbReference>
<accession>A0A1C6FSG5</accession>
<dbReference type="SUPFAM" id="SSF141868">
    <property type="entry name" value="EAL domain-like"/>
    <property type="match status" value="1"/>
</dbReference>
<dbReference type="InterPro" id="IPR029787">
    <property type="entry name" value="Nucleotide_cyclase"/>
</dbReference>
<feature type="transmembrane region" description="Helical" evidence="1">
    <location>
        <begin position="6"/>
        <end position="26"/>
    </location>
</feature>
<feature type="domain" description="EAL" evidence="2">
    <location>
        <begin position="212"/>
        <end position="463"/>
    </location>
</feature>
<evidence type="ECO:0000313" key="3">
    <source>
        <dbReference type="EMBL" id="SCJ35911.1"/>
    </source>
</evidence>
<organism evidence="3">
    <name type="scientific">uncultured Anaerotruncus sp</name>
    <dbReference type="NCBI Taxonomy" id="905011"/>
    <lineage>
        <taxon>Bacteria</taxon>
        <taxon>Bacillati</taxon>
        <taxon>Bacillota</taxon>
        <taxon>Clostridia</taxon>
        <taxon>Eubacteriales</taxon>
        <taxon>Oscillospiraceae</taxon>
        <taxon>Anaerotruncus</taxon>
        <taxon>environmental samples</taxon>
    </lineage>
</organism>
<dbReference type="SMART" id="SM00267">
    <property type="entry name" value="GGDEF"/>
    <property type="match status" value="1"/>
</dbReference>
<evidence type="ECO:0000259" key="2">
    <source>
        <dbReference type="PROSITE" id="PS50883"/>
    </source>
</evidence>
<dbReference type="AlphaFoldDB" id="A0A1C6FSG5"/>
<dbReference type="PANTHER" id="PTHR33121:SF70">
    <property type="entry name" value="SIGNALING PROTEIN YKOW"/>
    <property type="match status" value="1"/>
</dbReference>
<dbReference type="SMART" id="SM00052">
    <property type="entry name" value="EAL"/>
    <property type="match status" value="1"/>
</dbReference>
<dbReference type="EMBL" id="FMHG01000001">
    <property type="protein sequence ID" value="SCJ35911.1"/>
    <property type="molecule type" value="Genomic_DNA"/>
</dbReference>
<dbReference type="GO" id="GO:0071111">
    <property type="term" value="F:cyclic-guanylate-specific phosphodiesterase activity"/>
    <property type="evidence" value="ECO:0007669"/>
    <property type="project" value="InterPro"/>
</dbReference>
<name>A0A1C6FSG5_9FIRM</name>
<dbReference type="Gene3D" id="3.20.20.450">
    <property type="entry name" value="EAL domain"/>
    <property type="match status" value="1"/>
</dbReference>
<dbReference type="PANTHER" id="PTHR33121">
    <property type="entry name" value="CYCLIC DI-GMP PHOSPHODIESTERASE PDEF"/>
    <property type="match status" value="1"/>
</dbReference>
<evidence type="ECO:0000256" key="1">
    <source>
        <dbReference type="SAM" id="Phobius"/>
    </source>
</evidence>